<evidence type="ECO:0000313" key="2">
    <source>
        <dbReference type="EMBL" id="GGS32974.1"/>
    </source>
</evidence>
<sequence>MTASEPQPATAHDAPTVRIRLAGTLPTPRPTPQKSMARRIARKILGPNLLTKRD</sequence>
<proteinExistence type="predicted"/>
<dbReference type="EMBL" id="BMRB01000002">
    <property type="protein sequence ID" value="GGS32974.1"/>
    <property type="molecule type" value="Genomic_DNA"/>
</dbReference>
<comment type="caution">
    <text evidence="2">The sequence shown here is derived from an EMBL/GenBank/DDBJ whole genome shotgun (WGS) entry which is preliminary data.</text>
</comment>
<reference evidence="2" key="2">
    <citation type="submission" date="2020-09" db="EMBL/GenBank/DDBJ databases">
        <authorList>
            <person name="Sun Q."/>
            <person name="Ohkuma M."/>
        </authorList>
    </citation>
    <scope>NUCLEOTIDE SEQUENCE</scope>
    <source>
        <strain evidence="2">JCM 3276</strain>
    </source>
</reference>
<organism evidence="2 3">
    <name type="scientific">Actinokineospora fastidiosa</name>
    <dbReference type="NCBI Taxonomy" id="1816"/>
    <lineage>
        <taxon>Bacteria</taxon>
        <taxon>Bacillati</taxon>
        <taxon>Actinomycetota</taxon>
        <taxon>Actinomycetes</taxon>
        <taxon>Pseudonocardiales</taxon>
        <taxon>Pseudonocardiaceae</taxon>
        <taxon>Actinokineospora</taxon>
    </lineage>
</organism>
<dbReference type="Proteomes" id="UP000660680">
    <property type="component" value="Unassembled WGS sequence"/>
</dbReference>
<gene>
    <name evidence="2" type="ORF">GCM10010171_28840</name>
</gene>
<keyword evidence="3" id="KW-1185">Reference proteome</keyword>
<protein>
    <submittedName>
        <fullName evidence="2">Uncharacterized protein</fullName>
    </submittedName>
</protein>
<dbReference type="RefSeq" id="WP_189210912.1">
    <property type="nucleotide sequence ID" value="NZ_BMRB01000002.1"/>
</dbReference>
<evidence type="ECO:0000313" key="3">
    <source>
        <dbReference type="Proteomes" id="UP000660680"/>
    </source>
</evidence>
<name>A0A918GFK7_9PSEU</name>
<reference evidence="2" key="1">
    <citation type="journal article" date="2014" name="Int. J. Syst. Evol. Microbiol.">
        <title>Complete genome sequence of Corynebacterium casei LMG S-19264T (=DSM 44701T), isolated from a smear-ripened cheese.</title>
        <authorList>
            <consortium name="US DOE Joint Genome Institute (JGI-PGF)"/>
            <person name="Walter F."/>
            <person name="Albersmeier A."/>
            <person name="Kalinowski J."/>
            <person name="Ruckert C."/>
        </authorList>
    </citation>
    <scope>NUCLEOTIDE SEQUENCE</scope>
    <source>
        <strain evidence="2">JCM 3276</strain>
    </source>
</reference>
<dbReference type="AlphaFoldDB" id="A0A918GFK7"/>
<feature type="region of interest" description="Disordered" evidence="1">
    <location>
        <begin position="1"/>
        <end position="54"/>
    </location>
</feature>
<accession>A0A918GFK7</accession>
<evidence type="ECO:0000256" key="1">
    <source>
        <dbReference type="SAM" id="MobiDB-lite"/>
    </source>
</evidence>